<reference evidence="1" key="1">
    <citation type="submission" date="2022-04" db="EMBL/GenBank/DDBJ databases">
        <authorList>
            <person name="Seo M.-J."/>
        </authorList>
    </citation>
    <scope>NUCLEOTIDE SEQUENCE</scope>
    <source>
        <strain evidence="1">MBLB2552</strain>
    </source>
</reference>
<comment type="caution">
    <text evidence="1">The sequence shown here is derived from an EMBL/GenBank/DDBJ whole genome shotgun (WGS) entry which is preliminary data.</text>
</comment>
<proteinExistence type="predicted"/>
<dbReference type="PANTHER" id="PTHR38440:SF1">
    <property type="entry name" value="UPF0398 PROTEIN SPR0331"/>
    <property type="match status" value="1"/>
</dbReference>
<dbReference type="RefSeq" id="WP_248549906.1">
    <property type="nucleotide sequence ID" value="NZ_JALPRK010000001.1"/>
</dbReference>
<evidence type="ECO:0000313" key="2">
    <source>
        <dbReference type="Proteomes" id="UP001139534"/>
    </source>
</evidence>
<dbReference type="NCBIfam" id="NF010181">
    <property type="entry name" value="PRK13660.1"/>
    <property type="match status" value="1"/>
</dbReference>
<dbReference type="Proteomes" id="UP001139534">
    <property type="component" value="Unassembled WGS sequence"/>
</dbReference>
<dbReference type="Gene3D" id="3.40.50.450">
    <property type="match status" value="1"/>
</dbReference>
<dbReference type="PIRSF" id="PIRSF021290">
    <property type="entry name" value="DUF1273"/>
    <property type="match status" value="1"/>
</dbReference>
<dbReference type="AlphaFoldDB" id="A0A9X2BPX5"/>
<name>A0A9X2BPX5_9BACL</name>
<evidence type="ECO:0000313" key="1">
    <source>
        <dbReference type="EMBL" id="MCK8485645.1"/>
    </source>
</evidence>
<protein>
    <submittedName>
        <fullName evidence="1">DUF1273 domain-containing protein</fullName>
    </submittedName>
</protein>
<dbReference type="SUPFAM" id="SSF102405">
    <property type="entry name" value="MCP/YpsA-like"/>
    <property type="match status" value="1"/>
</dbReference>
<accession>A0A9X2BPX5</accession>
<dbReference type="EMBL" id="JALPRK010000001">
    <property type="protein sequence ID" value="MCK8485645.1"/>
    <property type="molecule type" value="Genomic_DNA"/>
</dbReference>
<sequence length="197" mass="22738">MKNLLVTGYRAHELGIYNQKHPGIPYIRQAIANRIIPLLEEGLEWVITPGQYGVDLWACEAVFDLKKRYPQLKCSIITAYSHQEEKWSDEKKDYYTQILRQVDHYAAASKEAYVGPWQFTGRDELLFRKTGGILLVYDEDAGEASPKFFKERALKKQAQDGYLYINIGSEEIQAIANEEQEQAYLDSDIRPEESDPI</sequence>
<keyword evidence="2" id="KW-1185">Reference proteome</keyword>
<organism evidence="1 2">
    <name type="scientific">Paenibacillus mellifer</name>
    <dbReference type="NCBI Taxonomy" id="2937794"/>
    <lineage>
        <taxon>Bacteria</taxon>
        <taxon>Bacillati</taxon>
        <taxon>Bacillota</taxon>
        <taxon>Bacilli</taxon>
        <taxon>Bacillales</taxon>
        <taxon>Paenibacillaceae</taxon>
        <taxon>Paenibacillus</taxon>
    </lineage>
</organism>
<dbReference type="PANTHER" id="PTHR38440">
    <property type="entry name" value="UPF0398 PROTEIN YPSA"/>
    <property type="match status" value="1"/>
</dbReference>
<gene>
    <name evidence="1" type="ORF">M0651_00475</name>
</gene>
<dbReference type="InterPro" id="IPR010697">
    <property type="entry name" value="YspA"/>
</dbReference>
<dbReference type="Pfam" id="PF06908">
    <property type="entry name" value="YpsA"/>
    <property type="match status" value="1"/>
</dbReference>